<evidence type="ECO:0000313" key="9">
    <source>
        <dbReference type="EMBL" id="RTE09452.1"/>
    </source>
</evidence>
<dbReference type="GO" id="GO:0005886">
    <property type="term" value="C:plasma membrane"/>
    <property type="evidence" value="ECO:0007669"/>
    <property type="project" value="UniProtKB-SubCell"/>
</dbReference>
<feature type="transmembrane region" description="Helical" evidence="7">
    <location>
        <begin position="274"/>
        <end position="296"/>
    </location>
</feature>
<evidence type="ECO:0000256" key="7">
    <source>
        <dbReference type="RuleBase" id="RU363032"/>
    </source>
</evidence>
<reference evidence="9 10" key="1">
    <citation type="submission" date="2018-12" db="EMBL/GenBank/DDBJ databases">
        <title>Bacillus ochoae sp. nov., Paenibacillus whitsoniae sp. nov., Paenibacillus spiritus sp. nov. Isolated from the Mars Exploration Rover during spacecraft assembly.</title>
        <authorList>
            <person name="Seuylemezian A."/>
            <person name="Vaishampayan P."/>
        </authorList>
    </citation>
    <scope>NUCLEOTIDE SEQUENCE [LARGE SCALE GENOMIC DNA]</scope>
    <source>
        <strain evidence="9 10">MER 54</strain>
    </source>
</reference>
<keyword evidence="4 7" id="KW-0812">Transmembrane</keyword>
<comment type="similarity">
    <text evidence="7">Belongs to the binding-protein-dependent transport system permease family.</text>
</comment>
<comment type="subcellular location">
    <subcellularLocation>
        <location evidence="1 7">Cell membrane</location>
        <topology evidence="1 7">Multi-pass membrane protein</topology>
    </subcellularLocation>
</comment>
<dbReference type="InterPro" id="IPR050809">
    <property type="entry name" value="UgpAE/MalFG_permease"/>
</dbReference>
<keyword evidence="5 7" id="KW-1133">Transmembrane helix</keyword>
<dbReference type="Proteomes" id="UP000276128">
    <property type="component" value="Unassembled WGS sequence"/>
</dbReference>
<dbReference type="CDD" id="cd06261">
    <property type="entry name" value="TM_PBP2"/>
    <property type="match status" value="1"/>
</dbReference>
<evidence type="ECO:0000256" key="2">
    <source>
        <dbReference type="ARBA" id="ARBA00022448"/>
    </source>
</evidence>
<comment type="caution">
    <text evidence="9">The sequence shown here is derived from an EMBL/GenBank/DDBJ whole genome shotgun (WGS) entry which is preliminary data.</text>
</comment>
<name>A0A3S0BLN6_9BACL</name>
<dbReference type="RefSeq" id="WP_126141527.1">
    <property type="nucleotide sequence ID" value="NZ_RXHU01000033.1"/>
</dbReference>
<dbReference type="InterPro" id="IPR000515">
    <property type="entry name" value="MetI-like"/>
</dbReference>
<evidence type="ECO:0000313" key="10">
    <source>
        <dbReference type="Proteomes" id="UP000276128"/>
    </source>
</evidence>
<sequence>MSILRELRRNKWLYAMALPAIVYVFIFSYLPMTAHVLAFKQFIPAKGLWGSRWVGLDNLVFFFTGPDWFKVTVNTVYLNLLFIVAGTVCSLLIALLLNEIRQAFFKKVAQSLVILPHFISIIVVNLMVMNFFNGQDGMINRLLKNFGFNEIYWFQTPSVWPLLLTLIFVWKGAGWGSIIYLATLTGFSEEYYESAKIDGARRWQQIWHITLPLLRPTIIVLTLLALGRIFYGDFGLIYGIVGDNSLLFKATDVIDTYTYRSLRDVSNMNSYSNAAAVALFQSVMGFVTILFFNWVVRRVDNDSKLF</sequence>
<feature type="domain" description="ABC transmembrane type-1" evidence="8">
    <location>
        <begin position="72"/>
        <end position="292"/>
    </location>
</feature>
<dbReference type="GO" id="GO:0055085">
    <property type="term" value="P:transmembrane transport"/>
    <property type="evidence" value="ECO:0007669"/>
    <property type="project" value="InterPro"/>
</dbReference>
<dbReference type="PROSITE" id="PS50928">
    <property type="entry name" value="ABC_TM1"/>
    <property type="match status" value="1"/>
</dbReference>
<feature type="transmembrane region" description="Helical" evidence="7">
    <location>
        <begin position="109"/>
        <end position="132"/>
    </location>
</feature>
<evidence type="ECO:0000256" key="3">
    <source>
        <dbReference type="ARBA" id="ARBA00022475"/>
    </source>
</evidence>
<evidence type="ECO:0000259" key="8">
    <source>
        <dbReference type="PROSITE" id="PS50928"/>
    </source>
</evidence>
<evidence type="ECO:0000256" key="5">
    <source>
        <dbReference type="ARBA" id="ARBA00022989"/>
    </source>
</evidence>
<proteinExistence type="inferred from homology"/>
<evidence type="ECO:0000256" key="6">
    <source>
        <dbReference type="ARBA" id="ARBA00023136"/>
    </source>
</evidence>
<dbReference type="Pfam" id="PF00528">
    <property type="entry name" value="BPD_transp_1"/>
    <property type="match status" value="1"/>
</dbReference>
<keyword evidence="10" id="KW-1185">Reference proteome</keyword>
<gene>
    <name evidence="9" type="ORF">EJQ19_12340</name>
</gene>
<keyword evidence="3" id="KW-1003">Cell membrane</keyword>
<dbReference type="PANTHER" id="PTHR43227:SF11">
    <property type="entry name" value="BLL4140 PROTEIN"/>
    <property type="match status" value="1"/>
</dbReference>
<organism evidence="9 10">
    <name type="scientific">Paenibacillus whitsoniae</name>
    <dbReference type="NCBI Taxonomy" id="2496558"/>
    <lineage>
        <taxon>Bacteria</taxon>
        <taxon>Bacillati</taxon>
        <taxon>Bacillota</taxon>
        <taxon>Bacilli</taxon>
        <taxon>Bacillales</taxon>
        <taxon>Paenibacillaceae</taxon>
        <taxon>Paenibacillus</taxon>
    </lineage>
</organism>
<keyword evidence="2 7" id="KW-0813">Transport</keyword>
<evidence type="ECO:0000256" key="4">
    <source>
        <dbReference type="ARBA" id="ARBA00022692"/>
    </source>
</evidence>
<feature type="transmembrane region" description="Helical" evidence="7">
    <location>
        <begin position="12"/>
        <end position="30"/>
    </location>
</feature>
<dbReference type="PANTHER" id="PTHR43227">
    <property type="entry name" value="BLL4140 PROTEIN"/>
    <property type="match status" value="1"/>
</dbReference>
<keyword evidence="6 7" id="KW-0472">Membrane</keyword>
<feature type="transmembrane region" description="Helical" evidence="7">
    <location>
        <begin position="76"/>
        <end position="97"/>
    </location>
</feature>
<feature type="transmembrane region" description="Helical" evidence="7">
    <location>
        <begin position="218"/>
        <end position="241"/>
    </location>
</feature>
<accession>A0A3S0BLN6</accession>
<evidence type="ECO:0000256" key="1">
    <source>
        <dbReference type="ARBA" id="ARBA00004651"/>
    </source>
</evidence>
<protein>
    <submittedName>
        <fullName evidence="9">Sugar ABC transporter permease</fullName>
    </submittedName>
</protein>
<dbReference type="InterPro" id="IPR035906">
    <property type="entry name" value="MetI-like_sf"/>
</dbReference>
<dbReference type="AlphaFoldDB" id="A0A3S0BLN6"/>
<dbReference type="EMBL" id="RXHU01000033">
    <property type="protein sequence ID" value="RTE09452.1"/>
    <property type="molecule type" value="Genomic_DNA"/>
</dbReference>
<dbReference type="OrthoDB" id="9785836at2"/>
<dbReference type="SUPFAM" id="SSF161098">
    <property type="entry name" value="MetI-like"/>
    <property type="match status" value="1"/>
</dbReference>
<dbReference type="Gene3D" id="1.10.3720.10">
    <property type="entry name" value="MetI-like"/>
    <property type="match status" value="1"/>
</dbReference>